<organism evidence="1 2">
    <name type="scientific">Rickenella mellea</name>
    <dbReference type="NCBI Taxonomy" id="50990"/>
    <lineage>
        <taxon>Eukaryota</taxon>
        <taxon>Fungi</taxon>
        <taxon>Dikarya</taxon>
        <taxon>Basidiomycota</taxon>
        <taxon>Agaricomycotina</taxon>
        <taxon>Agaricomycetes</taxon>
        <taxon>Hymenochaetales</taxon>
        <taxon>Rickenellaceae</taxon>
        <taxon>Rickenella</taxon>
    </lineage>
</organism>
<dbReference type="EMBL" id="ML170162">
    <property type="protein sequence ID" value="TDL25894.1"/>
    <property type="molecule type" value="Genomic_DNA"/>
</dbReference>
<dbReference type="STRING" id="50990.A0A4Y7QE33"/>
<protein>
    <submittedName>
        <fullName evidence="1">Uncharacterized protein</fullName>
    </submittedName>
</protein>
<evidence type="ECO:0000313" key="2">
    <source>
        <dbReference type="Proteomes" id="UP000294933"/>
    </source>
</evidence>
<dbReference type="AlphaFoldDB" id="A0A4Y7QE33"/>
<dbReference type="VEuPathDB" id="FungiDB:BD410DRAFT_783873"/>
<sequence>MDMSITAPILYGLGARILYNQFTNASTRGFTSDNLLQGVWQGVLLCYFWTEQTEFSPAVAVGIAARVAIDYFVVGDATKSWTLVLGTFAGVLTSSLLGKLLDEGVFLYDDDAEDSYEDEGYSRHGGGEHGRSRYSPSIRDDVAKWSESRDRRDATTRLIRVDRQPTSLETEVELLRSRAAAADAKRRRRKDEQKLASFQGDHLRSHQLAWQIERYSALADSYGKEADSKLIEDVSTSLRRNRSISVDARLREYVTNGWNHHTARHPSGSVVQNHNFDAENTEITGGGFVSAPFRPTSDEWSRALD</sequence>
<name>A0A4Y7QE33_9AGAM</name>
<keyword evidence="2" id="KW-1185">Reference proteome</keyword>
<evidence type="ECO:0000313" key="1">
    <source>
        <dbReference type="EMBL" id="TDL25894.1"/>
    </source>
</evidence>
<gene>
    <name evidence="1" type="ORF">BD410DRAFT_783873</name>
</gene>
<accession>A0A4Y7QE33</accession>
<dbReference type="OrthoDB" id="3246365at2759"/>
<reference evidence="1 2" key="1">
    <citation type="submission" date="2018-06" db="EMBL/GenBank/DDBJ databases">
        <title>A transcriptomic atlas of mushroom development highlights an independent origin of complex multicellularity.</title>
        <authorList>
            <consortium name="DOE Joint Genome Institute"/>
            <person name="Krizsan K."/>
            <person name="Almasi E."/>
            <person name="Merenyi Z."/>
            <person name="Sahu N."/>
            <person name="Viragh M."/>
            <person name="Koszo T."/>
            <person name="Mondo S."/>
            <person name="Kiss B."/>
            <person name="Balint B."/>
            <person name="Kues U."/>
            <person name="Barry K."/>
            <person name="Hegedus J.C."/>
            <person name="Henrissat B."/>
            <person name="Johnson J."/>
            <person name="Lipzen A."/>
            <person name="Ohm R."/>
            <person name="Nagy I."/>
            <person name="Pangilinan J."/>
            <person name="Yan J."/>
            <person name="Xiong Y."/>
            <person name="Grigoriev I.V."/>
            <person name="Hibbett D.S."/>
            <person name="Nagy L.G."/>
        </authorList>
    </citation>
    <scope>NUCLEOTIDE SEQUENCE [LARGE SCALE GENOMIC DNA]</scope>
    <source>
        <strain evidence="1 2">SZMC22713</strain>
    </source>
</reference>
<dbReference type="Proteomes" id="UP000294933">
    <property type="component" value="Unassembled WGS sequence"/>
</dbReference>
<proteinExistence type="predicted"/>